<dbReference type="Proteomes" id="UP001151002">
    <property type="component" value="Unassembled WGS sequence"/>
</dbReference>
<keyword evidence="2" id="KW-1185">Reference proteome</keyword>
<name>A0ABT4ATS4_9ACTN</name>
<reference evidence="1" key="1">
    <citation type="submission" date="2022-11" db="EMBL/GenBank/DDBJ databases">
        <authorList>
            <person name="Somphong A."/>
            <person name="Phongsopitanun W."/>
        </authorList>
    </citation>
    <scope>NUCLEOTIDE SEQUENCE</scope>
    <source>
        <strain evidence="1">Pm04-4</strain>
    </source>
</reference>
<evidence type="ECO:0000313" key="2">
    <source>
        <dbReference type="Proteomes" id="UP001151002"/>
    </source>
</evidence>
<organism evidence="1 2">
    <name type="scientific">Paractinoplanes pyxinae</name>
    <dbReference type="NCBI Taxonomy" id="2997416"/>
    <lineage>
        <taxon>Bacteria</taxon>
        <taxon>Bacillati</taxon>
        <taxon>Actinomycetota</taxon>
        <taxon>Actinomycetes</taxon>
        <taxon>Micromonosporales</taxon>
        <taxon>Micromonosporaceae</taxon>
        <taxon>Paractinoplanes</taxon>
    </lineage>
</organism>
<protein>
    <submittedName>
        <fullName evidence="1">Uncharacterized protein</fullName>
    </submittedName>
</protein>
<gene>
    <name evidence="1" type="ORF">OWR29_03655</name>
</gene>
<proteinExistence type="predicted"/>
<evidence type="ECO:0000313" key="1">
    <source>
        <dbReference type="EMBL" id="MCY1137080.1"/>
    </source>
</evidence>
<dbReference type="EMBL" id="JAPNTZ010000001">
    <property type="protein sequence ID" value="MCY1137080.1"/>
    <property type="molecule type" value="Genomic_DNA"/>
</dbReference>
<sequence>MLKDDRPVPGFWSPDMLIDLDVMLGREHAGGPEYLVVWPSGYFPELKVGADISGELHWEPVDRNRLHNQATALLTAAQEARG</sequence>
<dbReference type="RefSeq" id="WP_267560891.1">
    <property type="nucleotide sequence ID" value="NZ_JAPNTZ010000001.1"/>
</dbReference>
<comment type="caution">
    <text evidence="1">The sequence shown here is derived from an EMBL/GenBank/DDBJ whole genome shotgun (WGS) entry which is preliminary data.</text>
</comment>
<accession>A0ABT4ATS4</accession>